<keyword evidence="3" id="KW-1185">Reference proteome</keyword>
<dbReference type="EMBL" id="CP012752">
    <property type="protein sequence ID" value="ALG07525.1"/>
    <property type="molecule type" value="Genomic_DNA"/>
</dbReference>
<organism evidence="2 3">
    <name type="scientific">Kibdelosporangium phytohabitans</name>
    <dbReference type="NCBI Taxonomy" id="860235"/>
    <lineage>
        <taxon>Bacteria</taxon>
        <taxon>Bacillati</taxon>
        <taxon>Actinomycetota</taxon>
        <taxon>Actinomycetes</taxon>
        <taxon>Pseudonocardiales</taxon>
        <taxon>Pseudonocardiaceae</taxon>
        <taxon>Kibdelosporangium</taxon>
    </lineage>
</organism>
<evidence type="ECO:0000313" key="2">
    <source>
        <dbReference type="EMBL" id="ALG07525.1"/>
    </source>
</evidence>
<dbReference type="Proteomes" id="UP000063699">
    <property type="component" value="Chromosome"/>
</dbReference>
<feature type="region of interest" description="Disordered" evidence="1">
    <location>
        <begin position="66"/>
        <end position="100"/>
    </location>
</feature>
<reference evidence="2 3" key="1">
    <citation type="submission" date="2015-07" db="EMBL/GenBank/DDBJ databases">
        <title>Genome sequencing of Kibdelosporangium phytohabitans.</title>
        <authorList>
            <person name="Qin S."/>
            <person name="Xing K."/>
        </authorList>
    </citation>
    <scope>NUCLEOTIDE SEQUENCE [LARGE SCALE GENOMIC DNA]</scope>
    <source>
        <strain evidence="2 3">KLBMP1111</strain>
    </source>
</reference>
<dbReference type="KEGG" id="kphy:AOZ06_11900"/>
<evidence type="ECO:0000256" key="1">
    <source>
        <dbReference type="SAM" id="MobiDB-lite"/>
    </source>
</evidence>
<name>A0A0N9HM01_9PSEU</name>
<dbReference type="AlphaFoldDB" id="A0A0N9HM01"/>
<proteinExistence type="predicted"/>
<sequence>MIRSAMATSRARAVAAQLADAMTATPMRRRDDALRVGAPRLQSGRTGDPRILLEAANQAKDWFGHALANGSPGRRTTRARAGRPSNCWPKSCWTTAGTRN</sequence>
<evidence type="ECO:0000313" key="3">
    <source>
        <dbReference type="Proteomes" id="UP000063699"/>
    </source>
</evidence>
<gene>
    <name evidence="2" type="ORF">AOZ06_11900</name>
</gene>
<accession>A0A0N9HM01</accession>
<protein>
    <submittedName>
        <fullName evidence="2">Uncharacterized protein</fullName>
    </submittedName>
</protein>